<dbReference type="PANTHER" id="PTHR42718:SF41">
    <property type="entry name" value="MFS TRANSPORTER OF UNKOWN SPECIFICITY (AFU_ORTHOLOGUE AFUA_5G09940)-RELATED"/>
    <property type="match status" value="1"/>
</dbReference>
<dbReference type="EMBL" id="QGML01000306">
    <property type="protein sequence ID" value="TVY92495.1"/>
    <property type="molecule type" value="Genomic_DNA"/>
</dbReference>
<accession>A0A559MHT9</accession>
<keyword evidence="2" id="KW-0812">Transmembrane</keyword>
<proteinExistence type="predicted"/>
<sequence>MSTATRTIQRPPSPPPAVVAQPGSTAATVPPTSSERRVAIAVFVLLANLVQMISNGATVAGGFEIGRDLGVRDARLSNWIAASYPLSQGTFVLVSGRLGSVYGHKNMLLLGGGWFSAWSLFKHCLPLLSVL</sequence>
<evidence type="ECO:0000256" key="3">
    <source>
        <dbReference type="ARBA" id="ARBA00022989"/>
    </source>
</evidence>
<dbReference type="AlphaFoldDB" id="A0A559MHT9"/>
<evidence type="ECO:0000256" key="5">
    <source>
        <dbReference type="SAM" id="MobiDB-lite"/>
    </source>
</evidence>
<reference evidence="6 7" key="1">
    <citation type="submission" date="2018-05" db="EMBL/GenBank/DDBJ databases">
        <title>Genome sequencing and assembly of the regulated plant pathogen Lachnellula willkommii and related sister species for the development of diagnostic species identification markers.</title>
        <authorList>
            <person name="Giroux E."/>
            <person name="Bilodeau G."/>
        </authorList>
    </citation>
    <scope>NUCLEOTIDE SEQUENCE [LARGE SCALE GENOMIC DNA]</scope>
    <source>
        <strain evidence="6 7">CBS 172.35</strain>
    </source>
</reference>
<evidence type="ECO:0000256" key="2">
    <source>
        <dbReference type="ARBA" id="ARBA00022692"/>
    </source>
</evidence>
<dbReference type="GO" id="GO:0016020">
    <property type="term" value="C:membrane"/>
    <property type="evidence" value="ECO:0007669"/>
    <property type="project" value="UniProtKB-SubCell"/>
</dbReference>
<feature type="region of interest" description="Disordered" evidence="5">
    <location>
        <begin position="1"/>
        <end position="33"/>
    </location>
</feature>
<organism evidence="6 7">
    <name type="scientific">Lachnellula willkommii</name>
    <dbReference type="NCBI Taxonomy" id="215461"/>
    <lineage>
        <taxon>Eukaryota</taxon>
        <taxon>Fungi</taxon>
        <taxon>Dikarya</taxon>
        <taxon>Ascomycota</taxon>
        <taxon>Pezizomycotina</taxon>
        <taxon>Leotiomycetes</taxon>
        <taxon>Helotiales</taxon>
        <taxon>Lachnaceae</taxon>
        <taxon>Lachnellula</taxon>
    </lineage>
</organism>
<dbReference type="SUPFAM" id="SSF103473">
    <property type="entry name" value="MFS general substrate transporter"/>
    <property type="match status" value="1"/>
</dbReference>
<dbReference type="PANTHER" id="PTHR42718">
    <property type="entry name" value="MAJOR FACILITATOR SUPERFAMILY MULTIDRUG TRANSPORTER MFSC"/>
    <property type="match status" value="1"/>
</dbReference>
<evidence type="ECO:0000313" key="6">
    <source>
        <dbReference type="EMBL" id="TVY92495.1"/>
    </source>
</evidence>
<evidence type="ECO:0000256" key="1">
    <source>
        <dbReference type="ARBA" id="ARBA00004141"/>
    </source>
</evidence>
<protein>
    <submittedName>
        <fullName evidence="6">Putative MFS-type transporter</fullName>
    </submittedName>
</protein>
<dbReference type="InterPro" id="IPR036259">
    <property type="entry name" value="MFS_trans_sf"/>
</dbReference>
<feature type="compositionally biased region" description="Polar residues" evidence="5">
    <location>
        <begin position="23"/>
        <end position="33"/>
    </location>
</feature>
<dbReference type="Gene3D" id="1.20.1250.20">
    <property type="entry name" value="MFS general substrate transporter like domains"/>
    <property type="match status" value="1"/>
</dbReference>
<keyword evidence="3" id="KW-1133">Transmembrane helix</keyword>
<gene>
    <name evidence="6" type="ORF">LAWI1_G002481</name>
</gene>
<keyword evidence="4" id="KW-0472">Membrane</keyword>
<comment type="caution">
    <text evidence="6">The sequence shown here is derived from an EMBL/GenBank/DDBJ whole genome shotgun (WGS) entry which is preliminary data.</text>
</comment>
<name>A0A559MHT9_9HELO</name>
<evidence type="ECO:0000256" key="4">
    <source>
        <dbReference type="ARBA" id="ARBA00023136"/>
    </source>
</evidence>
<dbReference type="Proteomes" id="UP000315522">
    <property type="component" value="Unassembled WGS sequence"/>
</dbReference>
<comment type="subcellular location">
    <subcellularLocation>
        <location evidence="1">Membrane</location>
        <topology evidence="1">Multi-pass membrane protein</topology>
    </subcellularLocation>
</comment>
<feature type="compositionally biased region" description="Polar residues" evidence="5">
    <location>
        <begin position="1"/>
        <end position="10"/>
    </location>
</feature>
<evidence type="ECO:0000313" key="7">
    <source>
        <dbReference type="Proteomes" id="UP000315522"/>
    </source>
</evidence>
<keyword evidence="7" id="KW-1185">Reference proteome</keyword>